<dbReference type="EMBL" id="JXJN01008465">
    <property type="status" value="NOT_ANNOTATED_CDS"/>
    <property type="molecule type" value="Genomic_DNA"/>
</dbReference>
<proteinExistence type="predicted"/>
<name>A0A1B0B4S3_9MUSC</name>
<dbReference type="VEuPathDB" id="VectorBase:GPPI018846"/>
<dbReference type="EnsemblMetazoa" id="GPPI018846-RA">
    <property type="protein sequence ID" value="GPPI018846-PA"/>
    <property type="gene ID" value="GPPI018846"/>
</dbReference>
<keyword evidence="2" id="KW-1185">Reference proteome</keyword>
<accession>A0A1B0B4S3</accession>
<dbReference type="AlphaFoldDB" id="A0A1B0B4S3"/>
<reference evidence="1" key="2">
    <citation type="submission" date="2020-05" db="UniProtKB">
        <authorList>
            <consortium name="EnsemblMetazoa"/>
        </authorList>
    </citation>
    <scope>IDENTIFICATION</scope>
    <source>
        <strain evidence="1">IAEA</strain>
    </source>
</reference>
<protein>
    <submittedName>
        <fullName evidence="1">Uncharacterized protein</fullName>
    </submittedName>
</protein>
<reference evidence="2" key="1">
    <citation type="submission" date="2015-01" db="EMBL/GenBank/DDBJ databases">
        <authorList>
            <person name="Aksoy S."/>
            <person name="Warren W."/>
            <person name="Wilson R.K."/>
        </authorList>
    </citation>
    <scope>NUCLEOTIDE SEQUENCE [LARGE SCALE GENOMIC DNA]</scope>
    <source>
        <strain evidence="2">IAEA</strain>
    </source>
</reference>
<organism evidence="1 2">
    <name type="scientific">Glossina palpalis gambiensis</name>
    <dbReference type="NCBI Taxonomy" id="67801"/>
    <lineage>
        <taxon>Eukaryota</taxon>
        <taxon>Metazoa</taxon>
        <taxon>Ecdysozoa</taxon>
        <taxon>Arthropoda</taxon>
        <taxon>Hexapoda</taxon>
        <taxon>Insecta</taxon>
        <taxon>Pterygota</taxon>
        <taxon>Neoptera</taxon>
        <taxon>Endopterygota</taxon>
        <taxon>Diptera</taxon>
        <taxon>Brachycera</taxon>
        <taxon>Muscomorpha</taxon>
        <taxon>Hippoboscoidea</taxon>
        <taxon>Glossinidae</taxon>
        <taxon>Glossina</taxon>
    </lineage>
</organism>
<dbReference type="Proteomes" id="UP000092460">
    <property type="component" value="Unassembled WGS sequence"/>
</dbReference>
<evidence type="ECO:0000313" key="1">
    <source>
        <dbReference type="EnsemblMetazoa" id="GPPI018846-PA"/>
    </source>
</evidence>
<sequence length="123" mass="14479">MWTKEPKYCESDDFKRALTLETPSNSNQCNCPEMQWNLVFGLYLPWIQGVLLLSFHLRVSKIVAPFRLTVAVNKFTFENHERSLLREKNSTLQNAQTRFLRIKEPISISYFCFYKEKVGIPAK</sequence>
<evidence type="ECO:0000313" key="2">
    <source>
        <dbReference type="Proteomes" id="UP000092460"/>
    </source>
</evidence>